<gene>
    <name evidence="1" type="ORF">L21SP5_00998</name>
</gene>
<reference evidence="1 2" key="1">
    <citation type="submission" date="2015-11" db="EMBL/GenBank/DDBJ databases">
        <title>Description and complete genome sequence of a novel strain predominating in hypersaline microbial mats and representing a new family of the Bacteriodetes phylum.</title>
        <authorList>
            <person name="Spring S."/>
            <person name="Bunk B."/>
            <person name="Sproer C."/>
            <person name="Klenk H.-P."/>
        </authorList>
    </citation>
    <scope>NUCLEOTIDE SEQUENCE [LARGE SCALE GENOMIC DNA]</scope>
    <source>
        <strain evidence="1 2">L21-Spi-D4</strain>
    </source>
</reference>
<organism evidence="1 2">
    <name type="scientific">Salinivirga cyanobacteriivorans</name>
    <dbReference type="NCBI Taxonomy" id="1307839"/>
    <lineage>
        <taxon>Bacteria</taxon>
        <taxon>Pseudomonadati</taxon>
        <taxon>Bacteroidota</taxon>
        <taxon>Bacteroidia</taxon>
        <taxon>Bacteroidales</taxon>
        <taxon>Salinivirgaceae</taxon>
        <taxon>Salinivirga</taxon>
    </lineage>
</organism>
<accession>A0A0S2HX47</accession>
<evidence type="ECO:0000313" key="2">
    <source>
        <dbReference type="Proteomes" id="UP000064893"/>
    </source>
</evidence>
<evidence type="ECO:0000313" key="1">
    <source>
        <dbReference type="EMBL" id="ALO14665.1"/>
    </source>
</evidence>
<name>A0A0S2HX47_9BACT</name>
<dbReference type="AlphaFoldDB" id="A0A0S2HX47"/>
<sequence length="53" mass="6106">MAKRRTKLNETIMARMIKKNTNKKLHGVRGAKKSSAYSLIVNCLFRDTIINKN</sequence>
<dbReference type="STRING" id="1307839.L21SP5_00998"/>
<keyword evidence="2" id="KW-1185">Reference proteome</keyword>
<dbReference type="EMBL" id="CP013118">
    <property type="protein sequence ID" value="ALO14665.1"/>
    <property type="molecule type" value="Genomic_DNA"/>
</dbReference>
<dbReference type="Proteomes" id="UP000064893">
    <property type="component" value="Chromosome"/>
</dbReference>
<dbReference type="KEGG" id="blq:L21SP5_00998"/>
<protein>
    <submittedName>
        <fullName evidence="1">Uncharacterized protein</fullName>
    </submittedName>
</protein>
<proteinExistence type="predicted"/>